<gene>
    <name evidence="2" type="ORF">EOD41_07955</name>
</gene>
<dbReference type="SUPFAM" id="SSF56935">
    <property type="entry name" value="Porins"/>
    <property type="match status" value="1"/>
</dbReference>
<dbReference type="AlphaFoldDB" id="A0A3S2UN83"/>
<feature type="chain" id="PRO_5018585442" description="Aromatic hydrocarbon degradation protein" evidence="1">
    <location>
        <begin position="23"/>
        <end position="439"/>
    </location>
</feature>
<evidence type="ECO:0008006" key="4">
    <source>
        <dbReference type="Google" id="ProtNLM"/>
    </source>
</evidence>
<proteinExistence type="predicted"/>
<dbReference type="RefSeq" id="WP_127704245.1">
    <property type="nucleotide sequence ID" value="NZ_SACK01000002.1"/>
</dbReference>
<feature type="signal peptide" evidence="1">
    <location>
        <begin position="1"/>
        <end position="22"/>
    </location>
</feature>
<protein>
    <recommendedName>
        <fullName evidence="4">Aromatic hydrocarbon degradation protein</fullName>
    </recommendedName>
</protein>
<dbReference type="Proteomes" id="UP000282759">
    <property type="component" value="Unassembled WGS sequence"/>
</dbReference>
<organism evidence="2 3">
    <name type="scientific">Mucilaginibacter limnophilus</name>
    <dbReference type="NCBI Taxonomy" id="1932778"/>
    <lineage>
        <taxon>Bacteria</taxon>
        <taxon>Pseudomonadati</taxon>
        <taxon>Bacteroidota</taxon>
        <taxon>Sphingobacteriia</taxon>
        <taxon>Sphingobacteriales</taxon>
        <taxon>Sphingobacteriaceae</taxon>
        <taxon>Mucilaginibacter</taxon>
    </lineage>
</organism>
<keyword evidence="3" id="KW-1185">Reference proteome</keyword>
<accession>A0A3S2UN83</accession>
<dbReference type="EMBL" id="SACK01000002">
    <property type="protein sequence ID" value="RVU01881.1"/>
    <property type="molecule type" value="Genomic_DNA"/>
</dbReference>
<reference evidence="2 3" key="1">
    <citation type="submission" date="2019-01" db="EMBL/GenBank/DDBJ databases">
        <authorList>
            <person name="Chen W.-M."/>
        </authorList>
    </citation>
    <scope>NUCLEOTIDE SEQUENCE [LARGE SCALE GENOMIC DNA]</scope>
    <source>
        <strain evidence="2 3">YBJ-36</strain>
    </source>
</reference>
<sequence>MIKYSRIFITAVLAAFAFNASAQNTSNTSSPYSQFGLGDIEPQLTPQSAGMGGIGVATNVVSSFSTINFLNPASYAMINLTTIDVGVFGSSLKLSRTGQGSENSTNFRLNHLAFAIPVTKKSALSFGLLPYSSVGYNYKQSSPNFGTGLPADTNEVNFTYSGEGGLNKAYLGYGFGIGNLLLGANVSYLFGNVKNYSSTEIPDLYGTQYTRNENNLSVSGFNFDYGAQYMIKMGDKNWLTLGYSGSLNSKLNSQQDRFVTHYINDSEGSPINIDSLINVEGAKSKLQLPMINRFGLSFKAGDKLLIGADYSTGKWSELTIAGTNAGLKNSQTFNVGAQITPNVNKLNNYLALVDYRVGFMYNQTYLNRNNTDINQYAVTFGLGLPLRPSITNTSFYKINVSAEIGKRGTLQNNLVKENFVNIRLGFTINDKWFQRYRFD</sequence>
<keyword evidence="1" id="KW-0732">Signal</keyword>
<name>A0A3S2UN83_9SPHI</name>
<dbReference type="Gene3D" id="2.40.160.60">
    <property type="entry name" value="Outer membrane protein transport protein (OMPP1/FadL/TodX)"/>
    <property type="match status" value="1"/>
</dbReference>
<evidence type="ECO:0000256" key="1">
    <source>
        <dbReference type="SAM" id="SignalP"/>
    </source>
</evidence>
<comment type="caution">
    <text evidence="2">The sequence shown here is derived from an EMBL/GenBank/DDBJ whole genome shotgun (WGS) entry which is preliminary data.</text>
</comment>
<evidence type="ECO:0000313" key="3">
    <source>
        <dbReference type="Proteomes" id="UP000282759"/>
    </source>
</evidence>
<evidence type="ECO:0000313" key="2">
    <source>
        <dbReference type="EMBL" id="RVU01881.1"/>
    </source>
</evidence>
<dbReference type="OrthoDB" id="1491239at2"/>